<sequence>MFKSSAIAASIHALIIIEGSRAFSTTKSSSPTSCSSDRREFVERLSKAGASLSGAGIFPHVSSADVDVEAFEKAGMVSMPMGVSGQAGKAKPVTGVVLRDGSEVSRDSRSGNVVAEILVGRDNQTPILASFQSPWSVAKGGLFGVETRDAASGDGAFLTVVPAKGSTLDGLSNSFFVDSLFSKTGRFSFYGTPTDIRVKRNQLEPNGQYRYLEILFSNLSQSTQAEIPRTAIVSATIIQDSVIMLVSSSTTNRFKKGQGEAVRQTAESFRVALAPKTGMAIRAKERI</sequence>
<proteinExistence type="predicted"/>
<dbReference type="OrthoDB" id="39122at2759"/>
<dbReference type="AlphaFoldDB" id="K0T893"/>
<dbReference type="eggNOG" id="ENOG502S99A">
    <property type="taxonomic scope" value="Eukaryota"/>
</dbReference>
<evidence type="ECO:0000313" key="1">
    <source>
        <dbReference type="EMBL" id="EJK73324.1"/>
    </source>
</evidence>
<gene>
    <name evidence="1" type="ORF">THAOC_05058</name>
</gene>
<protein>
    <submittedName>
        <fullName evidence="1">Uncharacterized protein</fullName>
    </submittedName>
</protein>
<reference evidence="1 2" key="1">
    <citation type="journal article" date="2012" name="Genome Biol.">
        <title>Genome and low-iron response of an oceanic diatom adapted to chronic iron limitation.</title>
        <authorList>
            <person name="Lommer M."/>
            <person name="Specht M."/>
            <person name="Roy A.S."/>
            <person name="Kraemer L."/>
            <person name="Andreson R."/>
            <person name="Gutowska M.A."/>
            <person name="Wolf J."/>
            <person name="Bergner S.V."/>
            <person name="Schilhabel M.B."/>
            <person name="Klostermeier U.C."/>
            <person name="Beiko R.G."/>
            <person name="Rosenstiel P."/>
            <person name="Hippler M."/>
            <person name="Laroche J."/>
        </authorList>
    </citation>
    <scope>NUCLEOTIDE SEQUENCE [LARGE SCALE GENOMIC DNA]</scope>
    <source>
        <strain evidence="1 2">CCMP1005</strain>
    </source>
</reference>
<comment type="caution">
    <text evidence="1">The sequence shown here is derived from an EMBL/GenBank/DDBJ whole genome shotgun (WGS) entry which is preliminary data.</text>
</comment>
<dbReference type="Proteomes" id="UP000266841">
    <property type="component" value="Unassembled WGS sequence"/>
</dbReference>
<evidence type="ECO:0000313" key="2">
    <source>
        <dbReference type="Proteomes" id="UP000266841"/>
    </source>
</evidence>
<organism evidence="1 2">
    <name type="scientific">Thalassiosira oceanica</name>
    <name type="common">Marine diatom</name>
    <dbReference type="NCBI Taxonomy" id="159749"/>
    <lineage>
        <taxon>Eukaryota</taxon>
        <taxon>Sar</taxon>
        <taxon>Stramenopiles</taxon>
        <taxon>Ochrophyta</taxon>
        <taxon>Bacillariophyta</taxon>
        <taxon>Coscinodiscophyceae</taxon>
        <taxon>Thalassiosirophycidae</taxon>
        <taxon>Thalassiosirales</taxon>
        <taxon>Thalassiosiraceae</taxon>
        <taxon>Thalassiosira</taxon>
    </lineage>
</organism>
<dbReference type="EMBL" id="AGNL01004600">
    <property type="protein sequence ID" value="EJK73324.1"/>
    <property type="molecule type" value="Genomic_DNA"/>
</dbReference>
<accession>K0T893</accession>
<keyword evidence="2" id="KW-1185">Reference proteome</keyword>
<name>K0T893_THAOC</name>
<dbReference type="OMA" id="QDSVIML"/>